<dbReference type="Proteomes" id="UP001564408">
    <property type="component" value="Unassembled WGS sequence"/>
</dbReference>
<accession>A0ABV4BAB6</accession>
<dbReference type="GO" id="GO:0004045">
    <property type="term" value="F:peptidyl-tRNA hydrolase activity"/>
    <property type="evidence" value="ECO:0007669"/>
    <property type="project" value="UniProtKB-EC"/>
</dbReference>
<name>A0ABV4BAB6_9GAMM</name>
<comment type="caution">
    <text evidence="3">The sequence shown here is derived from an EMBL/GenBank/DDBJ whole genome shotgun (WGS) entry which is preliminary data.</text>
</comment>
<feature type="compositionally biased region" description="Basic residues" evidence="1">
    <location>
        <begin position="98"/>
        <end position="113"/>
    </location>
</feature>
<sequence length="139" mass="16080">MIEIAPNLTLDERDLTERFVRAPGPGGQKVNKVATAVQLRFQVRGVSDLPEAVRERLIALARRRISAEGFLTIEAHRFRSRERNRADAFERLAELLRRAAHAPTPRRRTRPTKASREQRLQLKRARSVTKRFRRPPPEA</sequence>
<feature type="domain" description="Prokaryotic-type class I peptide chain release factors" evidence="2">
    <location>
        <begin position="8"/>
        <end position="128"/>
    </location>
</feature>
<keyword evidence="4" id="KW-1185">Reference proteome</keyword>
<dbReference type="Pfam" id="PF00472">
    <property type="entry name" value="RF-1"/>
    <property type="match status" value="1"/>
</dbReference>
<organism evidence="3 4">
    <name type="scientific">Thioalkalicoccus limnaeus</name>
    <dbReference type="NCBI Taxonomy" id="120681"/>
    <lineage>
        <taxon>Bacteria</taxon>
        <taxon>Pseudomonadati</taxon>
        <taxon>Pseudomonadota</taxon>
        <taxon>Gammaproteobacteria</taxon>
        <taxon>Chromatiales</taxon>
        <taxon>Chromatiaceae</taxon>
        <taxon>Thioalkalicoccus</taxon>
    </lineage>
</organism>
<evidence type="ECO:0000256" key="1">
    <source>
        <dbReference type="SAM" id="MobiDB-lite"/>
    </source>
</evidence>
<dbReference type="NCBIfam" id="NF006718">
    <property type="entry name" value="PRK09256.1"/>
    <property type="match status" value="1"/>
</dbReference>
<proteinExistence type="predicted"/>
<dbReference type="InterPro" id="IPR000352">
    <property type="entry name" value="Pep_chain_release_fac_I"/>
</dbReference>
<evidence type="ECO:0000313" key="3">
    <source>
        <dbReference type="EMBL" id="MEY6431122.1"/>
    </source>
</evidence>
<evidence type="ECO:0000259" key="2">
    <source>
        <dbReference type="Pfam" id="PF00472"/>
    </source>
</evidence>
<dbReference type="Gene3D" id="3.30.160.20">
    <property type="match status" value="1"/>
</dbReference>
<gene>
    <name evidence="3" type="primary">arfB</name>
    <name evidence="3" type="ORF">ABC977_01715</name>
</gene>
<reference evidence="3 4" key="1">
    <citation type="submission" date="2024-05" db="EMBL/GenBank/DDBJ databases">
        <title>Genome Sequence and Characterization of the New Strain Purple Sulfur Bacterium of Genus Thioalkalicoccus.</title>
        <authorList>
            <person name="Bryantseva I.A."/>
            <person name="Kyndt J.A."/>
            <person name="Imhoff J.F."/>
        </authorList>
    </citation>
    <scope>NUCLEOTIDE SEQUENCE [LARGE SCALE GENOMIC DNA]</scope>
    <source>
        <strain evidence="3 4">Um2</strain>
    </source>
</reference>
<evidence type="ECO:0000313" key="4">
    <source>
        <dbReference type="Proteomes" id="UP001564408"/>
    </source>
</evidence>
<dbReference type="EMBL" id="JBDKXB010000002">
    <property type="protein sequence ID" value="MEY6431122.1"/>
    <property type="molecule type" value="Genomic_DNA"/>
</dbReference>
<keyword evidence="3" id="KW-0378">Hydrolase</keyword>
<feature type="region of interest" description="Disordered" evidence="1">
    <location>
        <begin position="97"/>
        <end position="139"/>
    </location>
</feature>
<dbReference type="EC" id="3.1.1.29" evidence="3"/>
<dbReference type="PANTHER" id="PTHR47814:SF1">
    <property type="entry name" value="PEPTIDYL-TRNA HYDROLASE ARFB"/>
    <property type="match status" value="1"/>
</dbReference>
<dbReference type="SUPFAM" id="SSF110916">
    <property type="entry name" value="Peptidyl-tRNA hydrolase domain-like"/>
    <property type="match status" value="1"/>
</dbReference>
<dbReference type="PANTHER" id="PTHR47814">
    <property type="entry name" value="PEPTIDYL-TRNA HYDROLASE ARFB"/>
    <property type="match status" value="1"/>
</dbReference>
<dbReference type="RefSeq" id="WP_369665508.1">
    <property type="nucleotide sequence ID" value="NZ_JBDKXB010000002.1"/>
</dbReference>
<protein>
    <submittedName>
        <fullName evidence="3">Alternative ribosome rescue aminoacyl-tRNA hydrolase ArfB</fullName>
        <ecNumber evidence="3">3.1.1.29</ecNumber>
    </submittedName>
</protein>
<feature type="compositionally biased region" description="Basic residues" evidence="1">
    <location>
        <begin position="121"/>
        <end position="139"/>
    </location>
</feature>